<keyword evidence="4" id="KW-1185">Reference proteome</keyword>
<sequence>MILPYTTKPSHVANKVVLNMIKRGSMPAGQRRIMFVVVCARWRWLDRVFKMEKKEWRQITTAQKLQIIQTVDENPNMKRIDIARMMKIPSSRLSTVRRYVCSFNVDENVINQLSKIDTTGARNMNSCDGDREIVPAYHVYLFVGRPAAKTRRSAWSSKWCGELTSPVITLRRLVFAHAVSSSCSLFFPVSSPFVSSQHSHSTLANSLTARMVSAAPIYRSILPQGGTGVGQLKFDPSIVLLTVPGLRPFYKSAACYAAALIRCPNGPPLSTGSSGHAGRSPEPTAVLAGGIFELGCRGGFTAAVLSLPQLDLQLATSPCCMLLYC</sequence>
<protein>
    <recommendedName>
        <fullName evidence="2">HTH psq-type domain-containing protein</fullName>
    </recommendedName>
</protein>
<evidence type="ECO:0000259" key="2">
    <source>
        <dbReference type="Pfam" id="PF04218"/>
    </source>
</evidence>
<evidence type="ECO:0000313" key="4">
    <source>
        <dbReference type="Proteomes" id="UP000054783"/>
    </source>
</evidence>
<name>A0A0V0ZRB8_9BILA</name>
<evidence type="ECO:0000313" key="3">
    <source>
        <dbReference type="EMBL" id="KRY15222.1"/>
    </source>
</evidence>
<dbReference type="OrthoDB" id="10527167at2759"/>
<comment type="caution">
    <text evidence="3">The sequence shown here is derived from an EMBL/GenBank/DDBJ whole genome shotgun (WGS) entry which is preliminary data.</text>
</comment>
<comment type="subcellular location">
    <subcellularLocation>
        <location evidence="1">Nucleus</location>
    </subcellularLocation>
</comment>
<proteinExistence type="predicted"/>
<dbReference type="GO" id="GO:0003677">
    <property type="term" value="F:DNA binding"/>
    <property type="evidence" value="ECO:0007669"/>
    <property type="project" value="InterPro"/>
</dbReference>
<dbReference type="InterPro" id="IPR007889">
    <property type="entry name" value="HTH_Psq"/>
</dbReference>
<dbReference type="EMBL" id="JYDQ01000099">
    <property type="protein sequence ID" value="KRY15222.1"/>
    <property type="molecule type" value="Genomic_DNA"/>
</dbReference>
<evidence type="ECO:0000256" key="1">
    <source>
        <dbReference type="ARBA" id="ARBA00004123"/>
    </source>
</evidence>
<dbReference type="Pfam" id="PF04218">
    <property type="entry name" value="CENP-B_N"/>
    <property type="match status" value="1"/>
</dbReference>
<feature type="domain" description="HTH psq-type" evidence="2">
    <location>
        <begin position="53"/>
        <end position="96"/>
    </location>
</feature>
<dbReference type="Gene3D" id="1.10.10.60">
    <property type="entry name" value="Homeodomain-like"/>
    <property type="match status" value="1"/>
</dbReference>
<dbReference type="Proteomes" id="UP000054783">
    <property type="component" value="Unassembled WGS sequence"/>
</dbReference>
<dbReference type="GO" id="GO:0005634">
    <property type="term" value="C:nucleus"/>
    <property type="evidence" value="ECO:0007669"/>
    <property type="project" value="UniProtKB-SubCell"/>
</dbReference>
<gene>
    <name evidence="3" type="ORF">T12_11691</name>
</gene>
<organism evidence="3 4">
    <name type="scientific">Trichinella patagoniensis</name>
    <dbReference type="NCBI Taxonomy" id="990121"/>
    <lineage>
        <taxon>Eukaryota</taxon>
        <taxon>Metazoa</taxon>
        <taxon>Ecdysozoa</taxon>
        <taxon>Nematoda</taxon>
        <taxon>Enoplea</taxon>
        <taxon>Dorylaimia</taxon>
        <taxon>Trichinellida</taxon>
        <taxon>Trichinellidae</taxon>
        <taxon>Trichinella</taxon>
    </lineage>
</organism>
<dbReference type="AlphaFoldDB" id="A0A0V0ZRB8"/>
<accession>A0A0V0ZRB8</accession>
<dbReference type="InterPro" id="IPR009057">
    <property type="entry name" value="Homeodomain-like_sf"/>
</dbReference>
<reference evidence="3 4" key="1">
    <citation type="submission" date="2015-01" db="EMBL/GenBank/DDBJ databases">
        <title>Evolution of Trichinella species and genotypes.</title>
        <authorList>
            <person name="Korhonen P.K."/>
            <person name="Edoardo P."/>
            <person name="Giuseppe L.R."/>
            <person name="Gasser R.B."/>
        </authorList>
    </citation>
    <scope>NUCLEOTIDE SEQUENCE [LARGE SCALE GENOMIC DNA]</scope>
    <source>
        <strain evidence="3">ISS2496</strain>
    </source>
</reference>
<dbReference type="SUPFAM" id="SSF46689">
    <property type="entry name" value="Homeodomain-like"/>
    <property type="match status" value="1"/>
</dbReference>